<proteinExistence type="predicted"/>
<sequence length="73" mass="8286">MQMSQSVNVAQIRHKDDEEDIGELYQDQGNMAALVVHKDTTDGALLVVYCNDESVNRVVRMSCKDQRMQTPET</sequence>
<dbReference type="AlphaFoldDB" id="A0A7R9PKA6"/>
<organism evidence="1">
    <name type="scientific">Timema genevievae</name>
    <name type="common">Walking stick</name>
    <dbReference type="NCBI Taxonomy" id="629358"/>
    <lineage>
        <taxon>Eukaryota</taxon>
        <taxon>Metazoa</taxon>
        <taxon>Ecdysozoa</taxon>
        <taxon>Arthropoda</taxon>
        <taxon>Hexapoda</taxon>
        <taxon>Insecta</taxon>
        <taxon>Pterygota</taxon>
        <taxon>Neoptera</taxon>
        <taxon>Polyneoptera</taxon>
        <taxon>Phasmatodea</taxon>
        <taxon>Timematodea</taxon>
        <taxon>Timematoidea</taxon>
        <taxon>Timematidae</taxon>
        <taxon>Timema</taxon>
    </lineage>
</organism>
<name>A0A7R9PKA6_TIMGE</name>
<reference evidence="1" key="1">
    <citation type="submission" date="2020-11" db="EMBL/GenBank/DDBJ databases">
        <authorList>
            <person name="Tran Van P."/>
        </authorList>
    </citation>
    <scope>NUCLEOTIDE SEQUENCE</scope>
</reference>
<dbReference type="EMBL" id="OE840203">
    <property type="protein sequence ID" value="CAD7589823.1"/>
    <property type="molecule type" value="Genomic_DNA"/>
</dbReference>
<protein>
    <submittedName>
        <fullName evidence="1">Uncharacterized protein</fullName>
    </submittedName>
</protein>
<accession>A0A7R9PKA6</accession>
<evidence type="ECO:0000313" key="1">
    <source>
        <dbReference type="EMBL" id="CAD7589823.1"/>
    </source>
</evidence>
<gene>
    <name evidence="1" type="ORF">TGEB3V08_LOCUS3736</name>
</gene>